<sequence length="216" mass="22938">MFPVKDGYRDSVKATVTPTSSVSGSVPATGTVKITHGGKTVTSWKLTSTAKRTFTWGGRNNGSIKPGTYVVTVSIKGPEGTTKTASKSLTVGSKKLVTKTATRQYKASAVMKTYTAFDYSYDGACYRNWGVAGDVFCDAYDAYDYDSLALISQGKITVPADVVAAQKFGGTTVKLTTTWGYLYGDTLWAYDTKEMGTAKSAFAKKGTQALGALKAP</sequence>
<reference evidence="2" key="1">
    <citation type="journal article" date="2019" name="Int. J. Syst. Evol. Microbiol.">
        <title>The Global Catalogue of Microorganisms (GCM) 10K type strain sequencing project: providing services to taxonomists for standard genome sequencing and annotation.</title>
        <authorList>
            <consortium name="The Broad Institute Genomics Platform"/>
            <consortium name="The Broad Institute Genome Sequencing Center for Infectious Disease"/>
            <person name="Wu L."/>
            <person name="Ma J."/>
        </authorList>
    </citation>
    <scope>NUCLEOTIDE SEQUENCE [LARGE SCALE GENOMIC DNA]</scope>
    <source>
        <strain evidence="2">NBRC 112299</strain>
    </source>
</reference>
<evidence type="ECO:0008006" key="3">
    <source>
        <dbReference type="Google" id="ProtNLM"/>
    </source>
</evidence>
<accession>A0ABQ6IF01</accession>
<organism evidence="1 2">
    <name type="scientific">Demequina litorisediminis</name>
    <dbReference type="NCBI Taxonomy" id="1849022"/>
    <lineage>
        <taxon>Bacteria</taxon>
        <taxon>Bacillati</taxon>
        <taxon>Actinomycetota</taxon>
        <taxon>Actinomycetes</taxon>
        <taxon>Micrococcales</taxon>
        <taxon>Demequinaceae</taxon>
        <taxon>Demequina</taxon>
    </lineage>
</organism>
<proteinExistence type="predicted"/>
<protein>
    <recommendedName>
        <fullName evidence="3">FlgD Ig-like domain-containing protein</fullName>
    </recommendedName>
</protein>
<dbReference type="EMBL" id="BSUN01000001">
    <property type="protein sequence ID" value="GMA36304.1"/>
    <property type="molecule type" value="Genomic_DNA"/>
</dbReference>
<name>A0ABQ6IF01_9MICO</name>
<gene>
    <name evidence="1" type="ORF">GCM10025876_25080</name>
</gene>
<dbReference type="Proteomes" id="UP001157125">
    <property type="component" value="Unassembled WGS sequence"/>
</dbReference>
<comment type="caution">
    <text evidence="1">The sequence shown here is derived from an EMBL/GenBank/DDBJ whole genome shotgun (WGS) entry which is preliminary data.</text>
</comment>
<evidence type="ECO:0000313" key="1">
    <source>
        <dbReference type="EMBL" id="GMA36304.1"/>
    </source>
</evidence>
<evidence type="ECO:0000313" key="2">
    <source>
        <dbReference type="Proteomes" id="UP001157125"/>
    </source>
</evidence>
<keyword evidence="2" id="KW-1185">Reference proteome</keyword>